<dbReference type="PANTHER" id="PTHR30461">
    <property type="entry name" value="DNA-INVERTASE FROM LAMBDOID PROPHAGE"/>
    <property type="match status" value="1"/>
</dbReference>
<comment type="caution">
    <text evidence="3">The sequence shown here is derived from an EMBL/GenBank/DDBJ whole genome shotgun (WGS) entry which is preliminary data.</text>
</comment>
<dbReference type="InterPro" id="IPR036162">
    <property type="entry name" value="Resolvase-like_N_sf"/>
</dbReference>
<feature type="domain" description="Recombinase" evidence="2">
    <location>
        <begin position="182"/>
        <end position="325"/>
    </location>
</feature>
<dbReference type="InterPro" id="IPR006119">
    <property type="entry name" value="Resolv_N"/>
</dbReference>
<dbReference type="InterPro" id="IPR025378">
    <property type="entry name" value="DUF4368"/>
</dbReference>
<sequence length="555" mass="64475">MNNSTLTIKEYTEVDLTNLKDITIVYCRLSQDDGNTGDSNSIINQKKILSEEIAKKKLPNPIYFIDDGISGTTIQYRPAISKAIELVEAGKVKSFLVKDLSRLARNYLDAGRLTEITFPDNDVRFIAVSDGIDSDHQTDNDANLLPLKSLFNDWYSRDTSKKIRAVKQAKAKAGERMTTNAIYGYKKDPNNSKNWIVDPVAAEIVKRIFNEAKSGKSLPKIARALIEDKVETPSQRRISLGDAPTARSYSPYGWHRDTIVKILSRMEYLGHTVNGKTRTKSYKDKKIIWMPKEEWLIFKNTHEAIIDQDTFDIVQKMRQHKRVMGSPRFEAGHENLFAGLVFCGTCGHKHYYCAFEKNGTNLDHYKCSKYSRTFDRCDNPHYIRKSELEELVLIELNSLINQIQFDEGEFMKKLEHKFKIESSKQTNKQRQKLLNSERRFEEIDQIIQRLYEDNLVGKLSDERFIKMSQNYELEQSNLKHSISTVKQQLSMQENQSMDVSRFMQRIHKYTQITELSVEIVYELIDKIIIHKPEGTKRNRILKIEIHYNFIGNLDK</sequence>
<dbReference type="Pfam" id="PF14287">
    <property type="entry name" value="DUF4368"/>
    <property type="match status" value="1"/>
</dbReference>
<dbReference type="GO" id="GO:0003677">
    <property type="term" value="F:DNA binding"/>
    <property type="evidence" value="ECO:0007669"/>
    <property type="project" value="InterPro"/>
</dbReference>
<dbReference type="GeneID" id="301214007"/>
<dbReference type="Pfam" id="PF13408">
    <property type="entry name" value="Zn_ribbon_recom"/>
    <property type="match status" value="1"/>
</dbReference>
<evidence type="ECO:0000259" key="2">
    <source>
        <dbReference type="PROSITE" id="PS51737"/>
    </source>
</evidence>
<dbReference type="EMBL" id="JARQAI010000009">
    <property type="protein sequence ID" value="MDT2737089.1"/>
    <property type="molecule type" value="Genomic_DNA"/>
</dbReference>
<dbReference type="PROSITE" id="PS51736">
    <property type="entry name" value="RECOMBINASES_3"/>
    <property type="match status" value="1"/>
</dbReference>
<dbReference type="SUPFAM" id="SSF53041">
    <property type="entry name" value="Resolvase-like"/>
    <property type="match status" value="1"/>
</dbReference>
<dbReference type="Proteomes" id="UP001180842">
    <property type="component" value="Unassembled WGS sequence"/>
</dbReference>
<dbReference type="InterPro" id="IPR025827">
    <property type="entry name" value="Zn_ribbon_recom_dom"/>
</dbReference>
<dbReference type="Gene3D" id="3.90.1750.20">
    <property type="entry name" value="Putative Large Serine Recombinase, Chain B, Domain 2"/>
    <property type="match status" value="1"/>
</dbReference>
<dbReference type="Gene3D" id="3.40.50.1390">
    <property type="entry name" value="Resolvase, N-terminal catalytic domain"/>
    <property type="match status" value="1"/>
</dbReference>
<dbReference type="PROSITE" id="PS51737">
    <property type="entry name" value="RECOMBINASE_DNA_BIND"/>
    <property type="match status" value="1"/>
</dbReference>
<dbReference type="InterPro" id="IPR011109">
    <property type="entry name" value="DNA_bind_recombinase_dom"/>
</dbReference>
<evidence type="ECO:0000259" key="1">
    <source>
        <dbReference type="PROSITE" id="PS51736"/>
    </source>
</evidence>
<accession>A0AAE4L3S8</accession>
<dbReference type="Pfam" id="PF07508">
    <property type="entry name" value="Recombinase"/>
    <property type="match status" value="1"/>
</dbReference>
<dbReference type="Pfam" id="PF00239">
    <property type="entry name" value="Resolvase"/>
    <property type="match status" value="1"/>
</dbReference>
<name>A0AAE4L3S8_9ENTE</name>
<gene>
    <name evidence="3" type="ORF">P7H00_08105</name>
</gene>
<dbReference type="InterPro" id="IPR050639">
    <property type="entry name" value="SSR_resolvase"/>
</dbReference>
<dbReference type="GO" id="GO:0000150">
    <property type="term" value="F:DNA strand exchange activity"/>
    <property type="evidence" value="ECO:0007669"/>
    <property type="project" value="InterPro"/>
</dbReference>
<feature type="domain" description="Resolvase/invertase-type recombinase catalytic" evidence="1">
    <location>
        <begin position="22"/>
        <end position="174"/>
    </location>
</feature>
<dbReference type="PANTHER" id="PTHR30461:SF23">
    <property type="entry name" value="DNA RECOMBINASE-RELATED"/>
    <property type="match status" value="1"/>
</dbReference>
<evidence type="ECO:0000313" key="3">
    <source>
        <dbReference type="EMBL" id="MDT2737089.1"/>
    </source>
</evidence>
<proteinExistence type="predicted"/>
<organism evidence="3 4">
    <name type="scientific">Enterococcus pseudoavium</name>
    <dbReference type="NCBI Taxonomy" id="44007"/>
    <lineage>
        <taxon>Bacteria</taxon>
        <taxon>Bacillati</taxon>
        <taxon>Bacillota</taxon>
        <taxon>Bacilli</taxon>
        <taxon>Lactobacillales</taxon>
        <taxon>Enterococcaceae</taxon>
        <taxon>Enterococcus</taxon>
    </lineage>
</organism>
<dbReference type="SMART" id="SM00857">
    <property type="entry name" value="Resolvase"/>
    <property type="match status" value="1"/>
</dbReference>
<dbReference type="RefSeq" id="WP_010826076.1">
    <property type="nucleotide sequence ID" value="NZ_BAAAXL010000006.1"/>
</dbReference>
<evidence type="ECO:0000313" key="4">
    <source>
        <dbReference type="Proteomes" id="UP001180842"/>
    </source>
</evidence>
<dbReference type="InterPro" id="IPR038109">
    <property type="entry name" value="DNA_bind_recomb_sf"/>
</dbReference>
<reference evidence="3" key="1">
    <citation type="submission" date="2023-03" db="EMBL/GenBank/DDBJ databases">
        <authorList>
            <person name="Shen W."/>
            <person name="Cai J."/>
        </authorList>
    </citation>
    <scope>NUCLEOTIDE SEQUENCE</scope>
    <source>
        <strain evidence="3">P69-2</strain>
    </source>
</reference>
<dbReference type="AlphaFoldDB" id="A0AAE4L3S8"/>
<protein>
    <submittedName>
        <fullName evidence="3">Recombinase family protein</fullName>
    </submittedName>
</protein>